<comment type="subcellular location">
    <subcellularLocation>
        <location evidence="1">Cell membrane</location>
        <topology evidence="1">Multi-pass membrane protein</topology>
    </subcellularLocation>
</comment>
<dbReference type="GO" id="GO:0000041">
    <property type="term" value="P:transition metal ion transport"/>
    <property type="evidence" value="ECO:0007669"/>
    <property type="project" value="InterPro"/>
</dbReference>
<feature type="transmembrane region" description="Helical" evidence="7">
    <location>
        <begin position="51"/>
        <end position="71"/>
    </location>
</feature>
<dbReference type="GO" id="GO:0005886">
    <property type="term" value="C:plasma membrane"/>
    <property type="evidence" value="ECO:0007669"/>
    <property type="project" value="UniProtKB-SubCell"/>
</dbReference>
<dbReference type="PANTHER" id="PTHR34229:SF1">
    <property type="entry name" value="METAL TRANSPORT PROTEIN HI_1621-RELATED"/>
    <property type="match status" value="1"/>
</dbReference>
<dbReference type="InterPro" id="IPR002751">
    <property type="entry name" value="CbiM/NikMN"/>
</dbReference>
<evidence type="ECO:0000256" key="5">
    <source>
        <dbReference type="ARBA" id="ARBA00022989"/>
    </source>
</evidence>
<evidence type="ECO:0000256" key="3">
    <source>
        <dbReference type="ARBA" id="ARBA00022475"/>
    </source>
</evidence>
<keyword evidence="5 7" id="KW-1133">Transmembrane helix</keyword>
<dbReference type="STRING" id="871963.Desdi_0608"/>
<evidence type="ECO:0000256" key="1">
    <source>
        <dbReference type="ARBA" id="ARBA00004651"/>
    </source>
</evidence>
<name>L0F5C5_DESDL</name>
<gene>
    <name evidence="9" type="ordered locus">Desdi_0608</name>
</gene>
<dbReference type="Pfam" id="PF13190">
    <property type="entry name" value="PDGLE"/>
    <property type="match status" value="1"/>
</dbReference>
<dbReference type="Proteomes" id="UP000010797">
    <property type="component" value="Chromosome"/>
</dbReference>
<feature type="transmembrane region" description="Helical" evidence="7">
    <location>
        <begin position="83"/>
        <end position="109"/>
    </location>
</feature>
<keyword evidence="4 7" id="KW-0812">Transmembrane</keyword>
<evidence type="ECO:0000256" key="6">
    <source>
        <dbReference type="ARBA" id="ARBA00023136"/>
    </source>
</evidence>
<feature type="transmembrane region" description="Helical" evidence="7">
    <location>
        <begin position="150"/>
        <end position="172"/>
    </location>
</feature>
<organism evidence="9 10">
    <name type="scientific">Desulfitobacterium dichloroeliminans (strain LMG P-21439 / DCA1)</name>
    <dbReference type="NCBI Taxonomy" id="871963"/>
    <lineage>
        <taxon>Bacteria</taxon>
        <taxon>Bacillati</taxon>
        <taxon>Bacillota</taxon>
        <taxon>Clostridia</taxon>
        <taxon>Eubacteriales</taxon>
        <taxon>Desulfitobacteriaceae</taxon>
        <taxon>Desulfitobacterium</taxon>
    </lineage>
</organism>
<dbReference type="InterPro" id="IPR025937">
    <property type="entry name" value="PDGLE_dom"/>
</dbReference>
<protein>
    <submittedName>
        <fullName evidence="9">ABC-type Co2+ transport system, permease component</fullName>
    </submittedName>
</protein>
<reference evidence="10" key="1">
    <citation type="submission" date="2012-02" db="EMBL/GenBank/DDBJ databases">
        <title>Complete sequence of Desulfitobacterium dichloroeliminans LMG P-21439.</title>
        <authorList>
            <person name="Lucas S."/>
            <person name="Han J."/>
            <person name="Lapidus A."/>
            <person name="Cheng J.-F."/>
            <person name="Goodwin L."/>
            <person name="Pitluck S."/>
            <person name="Peters L."/>
            <person name="Ovchinnikova G."/>
            <person name="Teshima H."/>
            <person name="Detter J.C."/>
            <person name="Han C."/>
            <person name="Tapia R."/>
            <person name="Land M."/>
            <person name="Hauser L."/>
            <person name="Kyrpides N."/>
            <person name="Ivanova N."/>
            <person name="Pagani I."/>
            <person name="Kruse T."/>
            <person name="de Vos W.M."/>
            <person name="Boon N."/>
            <person name="Smidt H."/>
            <person name="Woyke T."/>
        </authorList>
    </citation>
    <scope>NUCLEOTIDE SEQUENCE [LARGE SCALE GENOMIC DNA]</scope>
    <source>
        <strain evidence="10">LMG P-21439 / DCA1</strain>
    </source>
</reference>
<dbReference type="Pfam" id="PF01891">
    <property type="entry name" value="CbiM"/>
    <property type="match status" value="1"/>
</dbReference>
<feature type="transmembrane region" description="Helical" evidence="7">
    <location>
        <begin position="330"/>
        <end position="352"/>
    </location>
</feature>
<keyword evidence="10" id="KW-1185">Reference proteome</keyword>
<dbReference type="PANTHER" id="PTHR34229">
    <property type="entry name" value="METAL TRANSPORT PROTEIN HI_1621-RELATED"/>
    <property type="match status" value="1"/>
</dbReference>
<keyword evidence="3" id="KW-1003">Cell membrane</keyword>
<sequence length="361" mass="38124">MVLFLEREMISMHMADALISPAVGVTMWAATAGVAAYSIKKIQDDMDEKKIPLMGVMGAFVFAAQMINFTIPGTGSSGHLGGGLLLAILLGPYAGFLTMAAILTIQALFFADGGLLALGANIFNLGFFTCFVVYPLIYKPLMAKGYNSKRILGAALLAAVIGLQLGSLSVVLETLFSGKTELPFNTFLLLMQPIHLAIGIVEGLVIAAVVTFVWKERPEILENARWGERLGSISLKRVLTVLVLAAVLTGGVFSWFASSNPDGLEWSMHKAAGVEELEATGGIHQMLADLQSNIAFLPDYGFRASEEESAPATAEGSEVWPAVDSGTTTAGIVGAGLTLVLAGIIGFVVTLLKKRNSSPAK</sequence>
<proteinExistence type="predicted"/>
<evidence type="ECO:0000256" key="4">
    <source>
        <dbReference type="ARBA" id="ARBA00022692"/>
    </source>
</evidence>
<evidence type="ECO:0000256" key="2">
    <source>
        <dbReference type="ARBA" id="ARBA00022448"/>
    </source>
</evidence>
<dbReference type="HOGENOM" id="CLU_052508_0_1_9"/>
<dbReference type="KEGG" id="ddl:Desdi_0608"/>
<dbReference type="Gene3D" id="1.10.1760.20">
    <property type="match status" value="1"/>
</dbReference>
<evidence type="ECO:0000256" key="7">
    <source>
        <dbReference type="SAM" id="Phobius"/>
    </source>
</evidence>
<feature type="domain" description="PDGLE" evidence="8">
    <location>
        <begin position="236"/>
        <end position="349"/>
    </location>
</feature>
<dbReference type="AlphaFoldDB" id="L0F5C5"/>
<keyword evidence="6 7" id="KW-0472">Membrane</keyword>
<feature type="transmembrane region" description="Helical" evidence="7">
    <location>
        <begin position="235"/>
        <end position="257"/>
    </location>
</feature>
<feature type="transmembrane region" description="Helical" evidence="7">
    <location>
        <begin position="17"/>
        <end position="39"/>
    </location>
</feature>
<accession>L0F5C5</accession>
<dbReference type="eggNOG" id="COG0310">
    <property type="taxonomic scope" value="Bacteria"/>
</dbReference>
<evidence type="ECO:0000313" key="9">
    <source>
        <dbReference type="EMBL" id="AGA68138.1"/>
    </source>
</evidence>
<evidence type="ECO:0000313" key="10">
    <source>
        <dbReference type="Proteomes" id="UP000010797"/>
    </source>
</evidence>
<evidence type="ECO:0000259" key="8">
    <source>
        <dbReference type="Pfam" id="PF13190"/>
    </source>
</evidence>
<keyword evidence="2" id="KW-0813">Transport</keyword>
<feature type="transmembrane region" description="Helical" evidence="7">
    <location>
        <begin position="192"/>
        <end position="214"/>
    </location>
</feature>
<feature type="transmembrane region" description="Helical" evidence="7">
    <location>
        <begin position="115"/>
        <end position="138"/>
    </location>
</feature>
<dbReference type="EMBL" id="CP003344">
    <property type="protein sequence ID" value="AGA68138.1"/>
    <property type="molecule type" value="Genomic_DNA"/>
</dbReference>